<evidence type="ECO:0000256" key="1">
    <source>
        <dbReference type="SAM" id="MobiDB-lite"/>
    </source>
</evidence>
<dbReference type="Proteomes" id="UP000183015">
    <property type="component" value="Unassembled WGS sequence"/>
</dbReference>
<evidence type="ECO:0000313" key="3">
    <source>
        <dbReference type="Proteomes" id="UP000183015"/>
    </source>
</evidence>
<name>A0A1H7R1R3_STRJI</name>
<proteinExistence type="predicted"/>
<dbReference type="eggNOG" id="ENOG50328KV">
    <property type="taxonomic scope" value="Bacteria"/>
</dbReference>
<feature type="compositionally biased region" description="Basic and acidic residues" evidence="1">
    <location>
        <begin position="159"/>
        <end position="169"/>
    </location>
</feature>
<protein>
    <submittedName>
        <fullName evidence="2">Uncharacterized protein</fullName>
    </submittedName>
</protein>
<sequence>MATESGDLPEDPDELYRLLMRGASTVWQVEAAERLIFQVGTLRQWLVGNGFIRLEGDRPRPWASTHFDEALAKVLELSRDGRAFEATGPGRSERAVLLVAAGLSGQARIDTLRHFMPDLEEDHARLVAEAMMYAAGLMDGAADPTAHEADGPGTGPNARAHERRILCTD</sequence>
<reference evidence="3" key="1">
    <citation type="submission" date="2016-10" db="EMBL/GenBank/DDBJ databases">
        <authorList>
            <person name="Varghese N."/>
        </authorList>
    </citation>
    <scope>NUCLEOTIDE SEQUENCE [LARGE SCALE GENOMIC DNA]</scope>
    <source>
        <strain evidence="3">DSM 45096 / BCRC 16803 / CGMCC 4.1857 / CIP 109030 / JCM 12277 / KCTC 19219 / NBRC 100920 / 33214</strain>
    </source>
</reference>
<dbReference type="EMBL" id="FOAZ01000009">
    <property type="protein sequence ID" value="SEL54039.1"/>
    <property type="molecule type" value="Genomic_DNA"/>
</dbReference>
<accession>A0A1H7R1R3</accession>
<feature type="region of interest" description="Disordered" evidence="1">
    <location>
        <begin position="143"/>
        <end position="169"/>
    </location>
</feature>
<keyword evidence="3" id="KW-1185">Reference proteome</keyword>
<organism evidence="2 3">
    <name type="scientific">Streptacidiphilus jiangxiensis</name>
    <dbReference type="NCBI Taxonomy" id="235985"/>
    <lineage>
        <taxon>Bacteria</taxon>
        <taxon>Bacillati</taxon>
        <taxon>Actinomycetota</taxon>
        <taxon>Actinomycetes</taxon>
        <taxon>Kitasatosporales</taxon>
        <taxon>Streptomycetaceae</taxon>
        <taxon>Streptacidiphilus</taxon>
    </lineage>
</organism>
<dbReference type="AlphaFoldDB" id="A0A1H7R1R3"/>
<gene>
    <name evidence="2" type="ORF">SAMN05414137_109325</name>
</gene>
<evidence type="ECO:0000313" key="2">
    <source>
        <dbReference type="EMBL" id="SEL54039.1"/>
    </source>
</evidence>